<dbReference type="Proteomes" id="UP000653565">
    <property type="component" value="Unassembled WGS sequence"/>
</dbReference>
<keyword evidence="3 4" id="KW-0067">ATP-binding</keyword>
<feature type="compositionally biased region" description="Low complexity" evidence="7">
    <location>
        <begin position="808"/>
        <end position="826"/>
    </location>
</feature>
<feature type="region of interest" description="Disordered" evidence="7">
    <location>
        <begin position="557"/>
        <end position="587"/>
    </location>
</feature>
<accession>A0A8H4GS50</accession>
<dbReference type="SUPFAM" id="SSF100950">
    <property type="entry name" value="NagB/RpiA/CoA transferase-like"/>
    <property type="match status" value="1"/>
</dbReference>
<feature type="domain" description="Kinesin motor" evidence="8">
    <location>
        <begin position="82"/>
        <end position="442"/>
    </location>
</feature>
<dbReference type="FunFam" id="3.40.850.10:FF:000050">
    <property type="entry name" value="Kinesin-like protein"/>
    <property type="match status" value="1"/>
</dbReference>
<feature type="compositionally biased region" description="Low complexity" evidence="7">
    <location>
        <begin position="709"/>
        <end position="735"/>
    </location>
</feature>
<reference evidence="9" key="2">
    <citation type="submission" date="2020-04" db="EMBL/GenBank/DDBJ databases">
        <authorList>
            <person name="Santos R.A.C."/>
            <person name="Steenwyk J.L."/>
            <person name="Rivero-Menendez O."/>
            <person name="Mead M.E."/>
            <person name="Silva L.P."/>
            <person name="Bastos R.W."/>
            <person name="Alastruey-Izquierdo A."/>
            <person name="Goldman G.H."/>
            <person name="Rokas A."/>
        </authorList>
    </citation>
    <scope>NUCLEOTIDE SEQUENCE</scope>
    <source>
        <strain evidence="9">CNM-CM6805</strain>
    </source>
</reference>
<evidence type="ECO:0000313" key="9">
    <source>
        <dbReference type="EMBL" id="KAF4227382.1"/>
    </source>
</evidence>
<feature type="compositionally biased region" description="Low complexity" evidence="7">
    <location>
        <begin position="743"/>
        <end position="758"/>
    </location>
</feature>
<feature type="region of interest" description="Disordered" evidence="7">
    <location>
        <begin position="705"/>
        <end position="871"/>
    </location>
</feature>
<dbReference type="InterPro" id="IPR000649">
    <property type="entry name" value="IF-2B-related"/>
</dbReference>
<dbReference type="CDD" id="cd01365">
    <property type="entry name" value="KISc_KIF1A_KIF1B"/>
    <property type="match status" value="1"/>
</dbReference>
<evidence type="ECO:0000256" key="4">
    <source>
        <dbReference type="PROSITE-ProRule" id="PRU00283"/>
    </source>
</evidence>
<dbReference type="Pfam" id="PF00225">
    <property type="entry name" value="Kinesin"/>
    <property type="match status" value="1"/>
</dbReference>
<dbReference type="Gene3D" id="3.40.50.10470">
    <property type="entry name" value="Translation initiation factor eif-2b, domain 2"/>
    <property type="match status" value="1"/>
</dbReference>
<evidence type="ECO:0000256" key="6">
    <source>
        <dbReference type="SAM" id="Coils"/>
    </source>
</evidence>
<organism evidence="9 10">
    <name type="scientific">Aspergillus fumigatiaffinis</name>
    <dbReference type="NCBI Taxonomy" id="340414"/>
    <lineage>
        <taxon>Eukaryota</taxon>
        <taxon>Fungi</taxon>
        <taxon>Dikarya</taxon>
        <taxon>Ascomycota</taxon>
        <taxon>Pezizomycotina</taxon>
        <taxon>Eurotiomycetes</taxon>
        <taxon>Eurotiomycetidae</taxon>
        <taxon>Eurotiales</taxon>
        <taxon>Aspergillaceae</taxon>
        <taxon>Aspergillus</taxon>
        <taxon>Aspergillus subgen. Fumigati</taxon>
    </lineage>
</organism>
<dbReference type="GO" id="GO:0007018">
    <property type="term" value="P:microtubule-based movement"/>
    <property type="evidence" value="ECO:0007669"/>
    <property type="project" value="InterPro"/>
</dbReference>
<evidence type="ECO:0000256" key="1">
    <source>
        <dbReference type="ARBA" id="ARBA00007251"/>
    </source>
</evidence>
<dbReference type="PANTHER" id="PTHR47117">
    <property type="entry name" value="STAR-RELATED LIPID TRANSFER PROTEIN 9"/>
    <property type="match status" value="1"/>
</dbReference>
<dbReference type="InterPro" id="IPR042529">
    <property type="entry name" value="IF_2B-like_C"/>
</dbReference>
<keyword evidence="10" id="KW-1185">Reference proteome</keyword>
<feature type="compositionally biased region" description="Gly residues" evidence="7">
    <location>
        <begin position="827"/>
        <end position="837"/>
    </location>
</feature>
<dbReference type="GO" id="GO:0005524">
    <property type="term" value="F:ATP binding"/>
    <property type="evidence" value="ECO:0007669"/>
    <property type="project" value="UniProtKB-UniRule"/>
</dbReference>
<gene>
    <name evidence="9" type="ORF">CNMCM6805_003053</name>
</gene>
<evidence type="ECO:0000313" key="10">
    <source>
        <dbReference type="Proteomes" id="UP000653565"/>
    </source>
</evidence>
<evidence type="ECO:0000256" key="5">
    <source>
        <dbReference type="RuleBase" id="RU003814"/>
    </source>
</evidence>
<dbReference type="Pfam" id="PF01008">
    <property type="entry name" value="IF-2B"/>
    <property type="match status" value="1"/>
</dbReference>
<dbReference type="AlphaFoldDB" id="A0A8H4GS50"/>
<keyword evidence="4" id="KW-0505">Motor protein</keyword>
<dbReference type="PRINTS" id="PR00380">
    <property type="entry name" value="KINESINHEAVY"/>
</dbReference>
<name>A0A8H4GS50_9EURO</name>
<dbReference type="InterPro" id="IPR019821">
    <property type="entry name" value="Kinesin_motor_CS"/>
</dbReference>
<feature type="coiled-coil region" evidence="6">
    <location>
        <begin position="597"/>
        <end position="624"/>
    </location>
</feature>
<dbReference type="InterPro" id="IPR036961">
    <property type="entry name" value="Kinesin_motor_dom_sf"/>
</dbReference>
<dbReference type="SUPFAM" id="SSF52540">
    <property type="entry name" value="P-loop containing nucleoside triphosphate hydrolases"/>
    <property type="match status" value="1"/>
</dbReference>
<dbReference type="PROSITE" id="PS00411">
    <property type="entry name" value="KINESIN_MOTOR_1"/>
    <property type="match status" value="1"/>
</dbReference>
<feature type="compositionally biased region" description="Polar residues" evidence="7">
    <location>
        <begin position="1190"/>
        <end position="1207"/>
    </location>
</feature>
<evidence type="ECO:0000256" key="3">
    <source>
        <dbReference type="ARBA" id="ARBA00022840"/>
    </source>
</evidence>
<dbReference type="SMART" id="SM00129">
    <property type="entry name" value="KISc"/>
    <property type="match status" value="1"/>
</dbReference>
<evidence type="ECO:0000256" key="7">
    <source>
        <dbReference type="SAM" id="MobiDB-lite"/>
    </source>
</evidence>
<feature type="coiled-coil region" evidence="6">
    <location>
        <begin position="486"/>
        <end position="538"/>
    </location>
</feature>
<keyword evidence="2 4" id="KW-0547">Nucleotide-binding</keyword>
<feature type="binding site" evidence="4">
    <location>
        <begin position="189"/>
        <end position="196"/>
    </location>
    <ligand>
        <name>ATP</name>
        <dbReference type="ChEBI" id="CHEBI:30616"/>
    </ligand>
</feature>
<feature type="compositionally biased region" description="Basic and acidic residues" evidence="7">
    <location>
        <begin position="792"/>
        <end position="807"/>
    </location>
</feature>
<comment type="similarity">
    <text evidence="4">Belongs to the TRAFAC class myosin-kinesin ATPase superfamily. Kinesin family.</text>
</comment>
<dbReference type="PROSITE" id="PS51257">
    <property type="entry name" value="PROKAR_LIPOPROTEIN"/>
    <property type="match status" value="1"/>
</dbReference>
<feature type="region of interest" description="Disordered" evidence="7">
    <location>
        <begin position="50"/>
        <end position="81"/>
    </location>
</feature>
<dbReference type="Gene3D" id="3.40.850.10">
    <property type="entry name" value="Kinesin motor domain"/>
    <property type="match status" value="1"/>
</dbReference>
<comment type="caution">
    <text evidence="9">The sequence shown here is derived from an EMBL/GenBank/DDBJ whole genome shotgun (WGS) entry which is preliminary data.</text>
</comment>
<feature type="region of interest" description="Disordered" evidence="7">
    <location>
        <begin position="1174"/>
        <end position="1213"/>
    </location>
</feature>
<comment type="similarity">
    <text evidence="1 5">Belongs to the eIF-2B alpha/beta/delta subunits family.</text>
</comment>
<keyword evidence="6" id="KW-0175">Coiled coil</keyword>
<protein>
    <recommendedName>
        <fullName evidence="8">Kinesin motor domain-containing protein</fullName>
    </recommendedName>
</protein>
<dbReference type="GO" id="GO:0003777">
    <property type="term" value="F:microtubule motor activity"/>
    <property type="evidence" value="ECO:0007669"/>
    <property type="project" value="InterPro"/>
</dbReference>
<dbReference type="InterPro" id="IPR001752">
    <property type="entry name" value="Kinesin_motor_dom"/>
</dbReference>
<dbReference type="InterPro" id="IPR037171">
    <property type="entry name" value="NagB/RpiA_transferase-like"/>
</dbReference>
<sequence>MALDPRFYHHLGHGTGPGSHISSSSCGASAITGITSPSAMSTSASAATLRSTASVPSLRAREGVAVSPRRSDGVPSPTPGGNVKVVVRVRKFLPRETERNAECLIEMDPLTQMTKLKAPSVDPEDEGKPKSQARGKVLEDKAFVFDNSFWSHDPNDEHYATQEDVYNCLGEEFLDHNFEGYHTCIFAYGQTGSGKSYTMMGTPEQPGLIPRTCEDLFQRIESAESPDVSYNVRVSYFEVYNEHVRDLLVPRTDPPHYLRIRESPSEGPYVKDLTEVTVRNYNELMKYMRKGDMSRTVASTKMNDTSSRSHAVFTITLKQIHHDLSTDETTERTARIRLVDLAGSERAKSTEATGQRLREGSNINKSLTTLGRVIAALADPKHGRSGKRKGKDVVPYRDSILTWLLKDSLGGNSKTAMIACISPSDYEETLSTLRYADQAKRIRTRARVNQDQMSAAERDKQIAEMAETIRALQLSVSLATANRRETEIQNERLEVYQQKVEKMQRLMEETKMVSECKIRQLQTENEALRNHLKLALDSLKNPIPLVTIEKRKSGLSALGEENGNTGDGINETRPQSPISDAGPEPDLIWEDDDTVLIEASQVKAQEMQADMEDLLGDLNMFKRKLATDHERFRFIQKHETRKRRLPALALPSFGPSDSTSGVTFDAFNSAGLPPNPTITKKSRQCPSRFRCRVKLVEFKMATPINPLVPSSTSESAATAPAQQQSTSEMQAQQQQPPREPKGAAKSASKSASNPAKQSQKPKEGASSADGATPADAGSEKLTPAELKKKAKAEKAARRAKERAEREQAGGAAPAQGATSQFAKKGQAGAGGAGGAGGKDTAAAQSQKGRGYLPRRGSAQAAGSVEQKKKQEDKSVAVFGHLYGQQRRTTVAGAGKEVHPAVLALGLQMRDYVICGSSARCVATLLAFKRVIESYTTPLGTSLARHLTTHLSHQITYLSTCRPLSISQGNAIRALKLAISSIDPSVPEASAKASLSDFIDSFIREKITVADQVIADSAAQKIQDGDVIVTYAGSSIVKQTLLTAHKQGKKFRVSIIDSRPLFEGKNLARTLAKAGLEVQYSLVNGISHVIKDATKVFLGAHAMTSNGRLYSRVGTALVAMSAKERGGGVEVPVIVCCESVKFTDRVALDSIVVNEIANADELVMNEPLQQVTGLPDPAAVAQPEPKKGSKSAANPSHSESTAVTQGTSPLKDWKDTPNLQLLNIMYDVTPAEYVDMVVTEMGSLPPSAVPIVHRMSTNL</sequence>
<evidence type="ECO:0000259" key="8">
    <source>
        <dbReference type="PROSITE" id="PS50067"/>
    </source>
</evidence>
<proteinExistence type="inferred from homology"/>
<dbReference type="EMBL" id="JAAAPX010000183">
    <property type="protein sequence ID" value="KAF4227382.1"/>
    <property type="molecule type" value="Genomic_DNA"/>
</dbReference>
<dbReference type="InterPro" id="IPR027417">
    <property type="entry name" value="P-loop_NTPase"/>
</dbReference>
<dbReference type="GO" id="GO:0008017">
    <property type="term" value="F:microtubule binding"/>
    <property type="evidence" value="ECO:0007669"/>
    <property type="project" value="InterPro"/>
</dbReference>
<dbReference type="PROSITE" id="PS50067">
    <property type="entry name" value="KINESIN_MOTOR_2"/>
    <property type="match status" value="1"/>
</dbReference>
<evidence type="ECO:0000256" key="2">
    <source>
        <dbReference type="ARBA" id="ARBA00022741"/>
    </source>
</evidence>
<reference evidence="9" key="1">
    <citation type="journal article" date="2020" name="bioRxiv">
        <title>Genomic and phenotypic heterogeneity of clinical isolates of the human pathogens Aspergillus fumigatus, Aspergillus lentulus and Aspergillus fumigatiaffinis.</title>
        <authorList>
            <person name="dos Santos R.A.C."/>
            <person name="Steenwyk J.L."/>
            <person name="Rivero-Menendez O."/>
            <person name="Mead M.E."/>
            <person name="Silva L.P."/>
            <person name="Bastos R.W."/>
            <person name="Alastruey-Izquierdo A."/>
            <person name="Goldman G.H."/>
            <person name="Rokas A."/>
        </authorList>
    </citation>
    <scope>NUCLEOTIDE SEQUENCE</scope>
    <source>
        <strain evidence="9">CNM-CM6805</strain>
    </source>
</reference>